<evidence type="ECO:0000313" key="7">
    <source>
        <dbReference type="Proteomes" id="UP000199343"/>
    </source>
</evidence>
<evidence type="ECO:0000259" key="4">
    <source>
        <dbReference type="PROSITE" id="PS51898"/>
    </source>
</evidence>
<dbReference type="SUPFAM" id="SSF56349">
    <property type="entry name" value="DNA breaking-rejoining enzymes"/>
    <property type="match status" value="1"/>
</dbReference>
<protein>
    <submittedName>
        <fullName evidence="6">Site-specific recombinase XerD</fullName>
    </submittedName>
</protein>
<evidence type="ECO:0000313" key="6">
    <source>
        <dbReference type="EMBL" id="SCL73549.1"/>
    </source>
</evidence>
<dbReference type="GO" id="GO:0006310">
    <property type="term" value="P:DNA recombination"/>
    <property type="evidence" value="ECO:0007669"/>
    <property type="project" value="UniProtKB-KW"/>
</dbReference>
<sequence length="389" mass="43070">MSTSDPIKKVTLRSGKTRYRFVIDVGRKPDGRRDQRTYTFDTRKEAKAEYARIKHETDRGTYVKPGKVTVDEFLDEWLTSATRDVEKATAANYRDALLPVRARLGSKPLQDVTEALIDWMLTEGRRRGGKPGTGLGVRSVRLTLGRLRTALNVAVRRQLVVRNVAAFVTIPRAAAKADAETRAQRKPWPQEEVKTFLTGIAGERLHAPCLLSLMGLRPAEVCGLRWSDVDFEAGTIAAGENTRTLVDGEIEEKEAKSAAGKRGLPMPATAAKALKAFQTLQKKERLRAGDVYVDSGYVLVDELGQPQRTDWFRRRVYELMAKVGVRKVRPYDARHACLTYLAGAGVPDVVLAAWAGHADGGTLAKRVYVHPDNSHLKVAAEHLESGLFG</sequence>
<dbReference type="EMBL" id="FMIC01000002">
    <property type="protein sequence ID" value="SCL73549.1"/>
    <property type="molecule type" value="Genomic_DNA"/>
</dbReference>
<dbReference type="PANTHER" id="PTHR30349:SF91">
    <property type="entry name" value="INTA PROTEIN"/>
    <property type="match status" value="1"/>
</dbReference>
<gene>
    <name evidence="6" type="ORF">GA0070608_5843</name>
</gene>
<reference evidence="7" key="1">
    <citation type="submission" date="2016-06" db="EMBL/GenBank/DDBJ databases">
        <authorList>
            <person name="Varghese N."/>
            <person name="Submissions Spin"/>
        </authorList>
    </citation>
    <scope>NUCLEOTIDE SEQUENCE [LARGE SCALE GENOMIC DNA]</scope>
    <source>
        <strain evidence="7">DSM 43363</strain>
    </source>
</reference>
<dbReference type="RefSeq" id="WP_091632343.1">
    <property type="nucleotide sequence ID" value="NZ_FMIC01000002.1"/>
</dbReference>
<dbReference type="OrthoDB" id="9805859at2"/>
<feature type="domain" description="Tyr recombinase" evidence="4">
    <location>
        <begin position="183"/>
        <end position="381"/>
    </location>
</feature>
<dbReference type="PROSITE" id="PS51898">
    <property type="entry name" value="TYR_RECOMBINASE"/>
    <property type="match status" value="1"/>
</dbReference>
<dbReference type="InterPro" id="IPR002104">
    <property type="entry name" value="Integrase_catalytic"/>
</dbReference>
<dbReference type="GO" id="GO:0015074">
    <property type="term" value="P:DNA integration"/>
    <property type="evidence" value="ECO:0007669"/>
    <property type="project" value="InterPro"/>
</dbReference>
<dbReference type="Gene3D" id="1.10.443.10">
    <property type="entry name" value="Intergrase catalytic core"/>
    <property type="match status" value="1"/>
</dbReference>
<dbReference type="CDD" id="cd01189">
    <property type="entry name" value="INT_ICEBs1_C_like"/>
    <property type="match status" value="1"/>
</dbReference>
<proteinExistence type="predicted"/>
<evidence type="ECO:0000256" key="1">
    <source>
        <dbReference type="ARBA" id="ARBA00023125"/>
    </source>
</evidence>
<evidence type="ECO:0000256" key="2">
    <source>
        <dbReference type="ARBA" id="ARBA00023172"/>
    </source>
</evidence>
<dbReference type="Pfam" id="PF00589">
    <property type="entry name" value="Phage_integrase"/>
    <property type="match status" value="1"/>
</dbReference>
<evidence type="ECO:0000259" key="5">
    <source>
        <dbReference type="PROSITE" id="PS51900"/>
    </source>
</evidence>
<accession>A0A1C6W4P8</accession>
<dbReference type="InterPro" id="IPR028259">
    <property type="entry name" value="AP2-like_int_N"/>
</dbReference>
<feature type="domain" description="Core-binding (CB)" evidence="5">
    <location>
        <begin position="68"/>
        <end position="155"/>
    </location>
</feature>
<dbReference type="InterPro" id="IPR013762">
    <property type="entry name" value="Integrase-like_cat_sf"/>
</dbReference>
<dbReference type="InterPro" id="IPR010998">
    <property type="entry name" value="Integrase_recombinase_N"/>
</dbReference>
<dbReference type="InterPro" id="IPR044068">
    <property type="entry name" value="CB"/>
</dbReference>
<keyword evidence="2" id="KW-0233">DNA recombination</keyword>
<dbReference type="PROSITE" id="PS51900">
    <property type="entry name" value="CB"/>
    <property type="match status" value="1"/>
</dbReference>
<dbReference type="STRING" id="47871.GA0070608_5843"/>
<keyword evidence="1 3" id="KW-0238">DNA-binding</keyword>
<dbReference type="Proteomes" id="UP000199343">
    <property type="component" value="Unassembled WGS sequence"/>
</dbReference>
<name>A0A1C6W4P8_9ACTN</name>
<dbReference type="Gene3D" id="1.10.150.130">
    <property type="match status" value="1"/>
</dbReference>
<organism evidence="6 7">
    <name type="scientific">Micromonospora peucetia</name>
    <dbReference type="NCBI Taxonomy" id="47871"/>
    <lineage>
        <taxon>Bacteria</taxon>
        <taxon>Bacillati</taxon>
        <taxon>Actinomycetota</taxon>
        <taxon>Actinomycetes</taxon>
        <taxon>Micromonosporales</taxon>
        <taxon>Micromonosporaceae</taxon>
        <taxon>Micromonospora</taxon>
    </lineage>
</organism>
<dbReference type="PANTHER" id="PTHR30349">
    <property type="entry name" value="PHAGE INTEGRASE-RELATED"/>
    <property type="match status" value="1"/>
</dbReference>
<dbReference type="AlphaFoldDB" id="A0A1C6W4P8"/>
<dbReference type="InterPro" id="IPR050090">
    <property type="entry name" value="Tyrosine_recombinase_XerCD"/>
</dbReference>
<dbReference type="GO" id="GO:0003677">
    <property type="term" value="F:DNA binding"/>
    <property type="evidence" value="ECO:0007669"/>
    <property type="project" value="UniProtKB-UniRule"/>
</dbReference>
<evidence type="ECO:0000256" key="3">
    <source>
        <dbReference type="PROSITE-ProRule" id="PRU01248"/>
    </source>
</evidence>
<dbReference type="InterPro" id="IPR011010">
    <property type="entry name" value="DNA_brk_join_enz"/>
</dbReference>
<dbReference type="Pfam" id="PF14657">
    <property type="entry name" value="Arm-DNA-bind_4"/>
    <property type="match status" value="1"/>
</dbReference>